<dbReference type="Proteomes" id="UP000887578">
    <property type="component" value="Unplaced"/>
</dbReference>
<dbReference type="WBParaSite" id="PDA_v2.g8098.t1">
    <property type="protein sequence ID" value="PDA_v2.g8098.t1"/>
    <property type="gene ID" value="PDA_v2.g8098"/>
</dbReference>
<dbReference type="InterPro" id="IPR036770">
    <property type="entry name" value="Ankyrin_rpt-contain_sf"/>
</dbReference>
<accession>A0A914QVQ2</accession>
<dbReference type="Gene3D" id="1.25.40.20">
    <property type="entry name" value="Ankyrin repeat-containing domain"/>
    <property type="match status" value="1"/>
</dbReference>
<organism evidence="1 2">
    <name type="scientific">Panagrolaimus davidi</name>
    <dbReference type="NCBI Taxonomy" id="227884"/>
    <lineage>
        <taxon>Eukaryota</taxon>
        <taxon>Metazoa</taxon>
        <taxon>Ecdysozoa</taxon>
        <taxon>Nematoda</taxon>
        <taxon>Chromadorea</taxon>
        <taxon>Rhabditida</taxon>
        <taxon>Tylenchina</taxon>
        <taxon>Panagrolaimomorpha</taxon>
        <taxon>Panagrolaimoidea</taxon>
        <taxon>Panagrolaimidae</taxon>
        <taxon>Panagrolaimus</taxon>
    </lineage>
</organism>
<dbReference type="SUPFAM" id="SSF48403">
    <property type="entry name" value="Ankyrin repeat"/>
    <property type="match status" value="1"/>
</dbReference>
<dbReference type="Pfam" id="PF12796">
    <property type="entry name" value="Ank_2"/>
    <property type="match status" value="1"/>
</dbReference>
<evidence type="ECO:0000313" key="1">
    <source>
        <dbReference type="Proteomes" id="UP000887578"/>
    </source>
</evidence>
<keyword evidence="1" id="KW-1185">Reference proteome</keyword>
<proteinExistence type="predicted"/>
<sequence>MPLELALLEKKNLEFAGNLVEQDAYLNVMDKEKQSLLHKAIRENNFAVIQFRTSHSANVNNVNTSNATPLHSILQKSLRIFESKCDDIIRFLLDNKADAGVSSVEDASRLRLAVENDLTSTVDRLCKLGHNLIYLKVYR</sequence>
<dbReference type="InterPro" id="IPR002110">
    <property type="entry name" value="Ankyrin_rpt"/>
</dbReference>
<protein>
    <submittedName>
        <fullName evidence="2">Uncharacterized protein</fullName>
    </submittedName>
</protein>
<dbReference type="AlphaFoldDB" id="A0A914QVQ2"/>
<reference evidence="2" key="1">
    <citation type="submission" date="2022-11" db="UniProtKB">
        <authorList>
            <consortium name="WormBaseParasite"/>
        </authorList>
    </citation>
    <scope>IDENTIFICATION</scope>
</reference>
<name>A0A914QVQ2_9BILA</name>
<evidence type="ECO:0000313" key="2">
    <source>
        <dbReference type="WBParaSite" id="PDA_v2.g8098.t1"/>
    </source>
</evidence>